<feature type="region of interest" description="Disordered" evidence="1">
    <location>
        <begin position="36"/>
        <end position="75"/>
    </location>
</feature>
<keyword evidence="2" id="KW-0812">Transmembrane</keyword>
<evidence type="ECO:0000256" key="2">
    <source>
        <dbReference type="SAM" id="Phobius"/>
    </source>
</evidence>
<evidence type="ECO:0000313" key="4">
    <source>
        <dbReference type="Proteomes" id="UP001497482"/>
    </source>
</evidence>
<evidence type="ECO:0008006" key="5">
    <source>
        <dbReference type="Google" id="ProtNLM"/>
    </source>
</evidence>
<feature type="transmembrane region" description="Helical" evidence="2">
    <location>
        <begin position="12"/>
        <end position="33"/>
    </location>
</feature>
<feature type="compositionally biased region" description="Basic and acidic residues" evidence="1">
    <location>
        <begin position="63"/>
        <end position="75"/>
    </location>
</feature>
<dbReference type="Proteomes" id="UP001497482">
    <property type="component" value="Chromosome 12"/>
</dbReference>
<name>A0AAV2JIQ5_KNICA</name>
<dbReference type="EMBL" id="OZ035834">
    <property type="protein sequence ID" value="CAL1576038.1"/>
    <property type="molecule type" value="Genomic_DNA"/>
</dbReference>
<reference evidence="3 4" key="1">
    <citation type="submission" date="2024-04" db="EMBL/GenBank/DDBJ databases">
        <authorList>
            <person name="Waldvogel A.-M."/>
            <person name="Schoenle A."/>
        </authorList>
    </citation>
    <scope>NUCLEOTIDE SEQUENCE [LARGE SCALE GENOMIC DNA]</scope>
</reference>
<dbReference type="AlphaFoldDB" id="A0AAV2JIQ5"/>
<evidence type="ECO:0000256" key="1">
    <source>
        <dbReference type="SAM" id="MobiDB-lite"/>
    </source>
</evidence>
<feature type="compositionally biased region" description="Polar residues" evidence="1">
    <location>
        <begin position="52"/>
        <end position="61"/>
    </location>
</feature>
<keyword evidence="2" id="KW-1133">Transmembrane helix</keyword>
<gene>
    <name evidence="3" type="ORF">KC01_LOCUS7499</name>
</gene>
<proteinExistence type="predicted"/>
<sequence>MSPSPHLTPLLFRGPACVSCLAPCIIMSGGLWVMKRPVTPSPPGAQPAPLSQRRQQQTQALDMSDHGEEGYRGEEAVARVSPSNLRFVISS</sequence>
<keyword evidence="2" id="KW-0472">Membrane</keyword>
<keyword evidence="4" id="KW-1185">Reference proteome</keyword>
<organism evidence="3 4">
    <name type="scientific">Knipowitschia caucasica</name>
    <name type="common">Caucasian dwarf goby</name>
    <name type="synonym">Pomatoschistus caucasicus</name>
    <dbReference type="NCBI Taxonomy" id="637954"/>
    <lineage>
        <taxon>Eukaryota</taxon>
        <taxon>Metazoa</taxon>
        <taxon>Chordata</taxon>
        <taxon>Craniata</taxon>
        <taxon>Vertebrata</taxon>
        <taxon>Euteleostomi</taxon>
        <taxon>Actinopterygii</taxon>
        <taxon>Neopterygii</taxon>
        <taxon>Teleostei</taxon>
        <taxon>Neoteleostei</taxon>
        <taxon>Acanthomorphata</taxon>
        <taxon>Gobiaria</taxon>
        <taxon>Gobiiformes</taxon>
        <taxon>Gobioidei</taxon>
        <taxon>Gobiidae</taxon>
        <taxon>Gobiinae</taxon>
        <taxon>Knipowitschia</taxon>
    </lineage>
</organism>
<protein>
    <recommendedName>
        <fullName evidence="5">Secreted protein</fullName>
    </recommendedName>
</protein>
<evidence type="ECO:0000313" key="3">
    <source>
        <dbReference type="EMBL" id="CAL1576038.1"/>
    </source>
</evidence>
<accession>A0AAV2JIQ5</accession>